<name>A0A484B686_DRONA</name>
<protein>
    <submittedName>
        <fullName evidence="2">Uncharacterized protein</fullName>
    </submittedName>
</protein>
<organism evidence="2 3">
    <name type="scientific">Drosophila navojoa</name>
    <name type="common">Fruit fly</name>
    <dbReference type="NCBI Taxonomy" id="7232"/>
    <lineage>
        <taxon>Eukaryota</taxon>
        <taxon>Metazoa</taxon>
        <taxon>Ecdysozoa</taxon>
        <taxon>Arthropoda</taxon>
        <taxon>Hexapoda</taxon>
        <taxon>Insecta</taxon>
        <taxon>Pterygota</taxon>
        <taxon>Neoptera</taxon>
        <taxon>Endopterygota</taxon>
        <taxon>Diptera</taxon>
        <taxon>Brachycera</taxon>
        <taxon>Muscomorpha</taxon>
        <taxon>Ephydroidea</taxon>
        <taxon>Drosophilidae</taxon>
        <taxon>Drosophila</taxon>
    </lineage>
</organism>
<reference evidence="2 3" key="1">
    <citation type="journal article" date="2019" name="J. Hered.">
        <title>An Improved Genome Assembly for Drosophila navojoa, the Basal Species in the mojavensis Cluster.</title>
        <authorList>
            <person name="Vanderlinde T."/>
            <person name="Dupim E.G."/>
            <person name="Nazario-Yepiz N.O."/>
            <person name="Carvalho A.B."/>
        </authorList>
    </citation>
    <scope>NUCLEOTIDE SEQUENCE [LARGE SCALE GENOMIC DNA]</scope>
    <source>
        <strain evidence="2">Navoj_Jal97</strain>
        <tissue evidence="2">Whole organism</tissue>
    </source>
</reference>
<proteinExistence type="predicted"/>
<keyword evidence="3" id="KW-1185">Reference proteome</keyword>
<feature type="compositionally biased region" description="Polar residues" evidence="1">
    <location>
        <begin position="114"/>
        <end position="135"/>
    </location>
</feature>
<feature type="region of interest" description="Disordered" evidence="1">
    <location>
        <begin position="114"/>
        <end position="154"/>
    </location>
</feature>
<evidence type="ECO:0000256" key="1">
    <source>
        <dbReference type="SAM" id="MobiDB-lite"/>
    </source>
</evidence>
<dbReference type="AlphaFoldDB" id="A0A484B686"/>
<dbReference type="Proteomes" id="UP000295192">
    <property type="component" value="Unassembled WGS sequence"/>
</dbReference>
<gene>
    <name evidence="2" type="ORF">AWZ03_010244</name>
</gene>
<feature type="compositionally biased region" description="Low complexity" evidence="1">
    <location>
        <begin position="136"/>
        <end position="154"/>
    </location>
</feature>
<evidence type="ECO:0000313" key="2">
    <source>
        <dbReference type="EMBL" id="TDG43335.1"/>
    </source>
</evidence>
<accession>A0A484B686</accession>
<sequence length="176" mass="18922">MPCPCSCPCPLSQQLAKQLPDPPPRSTQRSALLEPLDTLGLIQFIHLAWRRFGLAHCHAWRMWSESGVLCQDMPQSVVEPAAAAAAAAAATLAAEAAAEAKAGHVCQPVLRLDQSNQARERQPTTGQLPNTKTQQSAAVNSNNKANNNSNNKNSRYGSSCPLCPAIIKGNNIFKQR</sequence>
<dbReference type="EMBL" id="LSRL02000161">
    <property type="protein sequence ID" value="TDG43335.1"/>
    <property type="molecule type" value="Genomic_DNA"/>
</dbReference>
<comment type="caution">
    <text evidence="2">The sequence shown here is derived from an EMBL/GenBank/DDBJ whole genome shotgun (WGS) entry which is preliminary data.</text>
</comment>
<evidence type="ECO:0000313" key="3">
    <source>
        <dbReference type="Proteomes" id="UP000295192"/>
    </source>
</evidence>